<dbReference type="PANTHER" id="PTHR23346">
    <property type="entry name" value="TRANSLATIONAL ACTIVATOR GCN1-RELATED"/>
    <property type="match status" value="1"/>
</dbReference>
<dbReference type="EMBL" id="MU155709">
    <property type="protein sequence ID" value="KAF9471326.1"/>
    <property type="molecule type" value="Genomic_DNA"/>
</dbReference>
<evidence type="ECO:0000256" key="1">
    <source>
        <dbReference type="ARBA" id="ARBA00022737"/>
    </source>
</evidence>
<name>A0A9P5YM36_9AGAR</name>
<dbReference type="GO" id="GO:0019887">
    <property type="term" value="F:protein kinase regulator activity"/>
    <property type="evidence" value="ECO:0007669"/>
    <property type="project" value="TreeGrafter"/>
</dbReference>
<proteinExistence type="predicted"/>
<dbReference type="PANTHER" id="PTHR23346:SF7">
    <property type="entry name" value="STALLED RIBOSOME SENSOR GCN1"/>
    <property type="match status" value="1"/>
</dbReference>
<gene>
    <name evidence="3" type="ORF">BDN70DRAFT_820152</name>
</gene>
<protein>
    <recommendedName>
        <fullName evidence="2">GCN1-like HEAT repeats domain-containing protein</fullName>
    </recommendedName>
</protein>
<dbReference type="GO" id="GO:0005829">
    <property type="term" value="C:cytosol"/>
    <property type="evidence" value="ECO:0007669"/>
    <property type="project" value="TreeGrafter"/>
</dbReference>
<evidence type="ECO:0000313" key="4">
    <source>
        <dbReference type="Proteomes" id="UP000807469"/>
    </source>
</evidence>
<accession>A0A9P5YM36</accession>
<dbReference type="Pfam" id="PF24916">
    <property type="entry name" value="HEAT_GCN1_fung"/>
    <property type="match status" value="1"/>
</dbReference>
<feature type="non-terminal residue" evidence="3">
    <location>
        <position position="1"/>
    </location>
</feature>
<dbReference type="OrthoDB" id="3057860at2759"/>
<keyword evidence="1" id="KW-0677">Repeat</keyword>
<reference evidence="3" key="1">
    <citation type="submission" date="2020-11" db="EMBL/GenBank/DDBJ databases">
        <authorList>
            <consortium name="DOE Joint Genome Institute"/>
            <person name="Ahrendt S."/>
            <person name="Riley R."/>
            <person name="Andreopoulos W."/>
            <person name="Labutti K."/>
            <person name="Pangilinan J."/>
            <person name="Ruiz-Duenas F.J."/>
            <person name="Barrasa J.M."/>
            <person name="Sanchez-Garcia M."/>
            <person name="Camarero S."/>
            <person name="Miyauchi S."/>
            <person name="Serrano A."/>
            <person name="Linde D."/>
            <person name="Babiker R."/>
            <person name="Drula E."/>
            <person name="Ayuso-Fernandez I."/>
            <person name="Pacheco R."/>
            <person name="Padilla G."/>
            <person name="Ferreira P."/>
            <person name="Barriuso J."/>
            <person name="Kellner H."/>
            <person name="Castanera R."/>
            <person name="Alfaro M."/>
            <person name="Ramirez L."/>
            <person name="Pisabarro A.G."/>
            <person name="Kuo A."/>
            <person name="Tritt A."/>
            <person name="Lipzen A."/>
            <person name="He G."/>
            <person name="Yan M."/>
            <person name="Ng V."/>
            <person name="Cullen D."/>
            <person name="Martin F."/>
            <person name="Rosso M.-N."/>
            <person name="Henrissat B."/>
            <person name="Hibbett D."/>
            <person name="Martinez A.T."/>
            <person name="Grigoriev I.V."/>
        </authorList>
    </citation>
    <scope>NUCLEOTIDE SEQUENCE</scope>
    <source>
        <strain evidence="3">CIRM-BRFM 674</strain>
    </source>
</reference>
<dbReference type="InterPro" id="IPR056809">
    <property type="entry name" value="HEAT_GCN1_fung"/>
</dbReference>
<evidence type="ECO:0000313" key="3">
    <source>
        <dbReference type="EMBL" id="KAF9471326.1"/>
    </source>
</evidence>
<dbReference type="GO" id="GO:0006417">
    <property type="term" value="P:regulation of translation"/>
    <property type="evidence" value="ECO:0007669"/>
    <property type="project" value="TreeGrafter"/>
</dbReference>
<evidence type="ECO:0000259" key="2">
    <source>
        <dbReference type="Pfam" id="PF24916"/>
    </source>
</evidence>
<dbReference type="Proteomes" id="UP000807469">
    <property type="component" value="Unassembled WGS sequence"/>
</dbReference>
<dbReference type="AlphaFoldDB" id="A0A9P5YM36"/>
<sequence>PRVVDQLKTDLDPAVLTALTDDDLAIWATLEGTTFVDVLSSSQAEVRPNKGKDYEIAKWEEEIRKSLASKKATPVTLTKQQQALVQAQLEKEAKIRLHVQTLQAHLIRGLNFVKSLVAAGVEEFQSHMSSIVSLLLQGALSRGSFLAGSTAFETYIVSLLSCNHAIDLSKSTSERLDSFRQWIRIATLRYLKIGSVPEELQAEPLFMLVIRVLYRLRFLSEQAPFDAATFSYTFPLISQILLTGGLPGLVEEDDPLEQVALALEIIKFHSGECMILTAHLLPQHADMFFFSKSQILPSQRSKPLKT</sequence>
<organism evidence="3 4">
    <name type="scientific">Pholiota conissans</name>
    <dbReference type="NCBI Taxonomy" id="109636"/>
    <lineage>
        <taxon>Eukaryota</taxon>
        <taxon>Fungi</taxon>
        <taxon>Dikarya</taxon>
        <taxon>Basidiomycota</taxon>
        <taxon>Agaricomycotina</taxon>
        <taxon>Agaricomycetes</taxon>
        <taxon>Agaricomycetidae</taxon>
        <taxon>Agaricales</taxon>
        <taxon>Agaricineae</taxon>
        <taxon>Strophariaceae</taxon>
        <taxon>Pholiota</taxon>
    </lineage>
</organism>
<feature type="domain" description="GCN1-like HEAT repeats" evidence="2">
    <location>
        <begin position="173"/>
        <end position="273"/>
    </location>
</feature>
<comment type="caution">
    <text evidence="3">The sequence shown here is derived from an EMBL/GenBank/DDBJ whole genome shotgun (WGS) entry which is preliminary data.</text>
</comment>
<keyword evidence="4" id="KW-1185">Reference proteome</keyword>
<dbReference type="GO" id="GO:0034198">
    <property type="term" value="P:cellular response to amino acid starvation"/>
    <property type="evidence" value="ECO:0007669"/>
    <property type="project" value="TreeGrafter"/>
</dbReference>